<gene>
    <name evidence="1" type="ORF">EMO91_07040</name>
</gene>
<dbReference type="AlphaFoldDB" id="A0A5M9ZL77"/>
<evidence type="ECO:0000313" key="2">
    <source>
        <dbReference type="Proteomes" id="UP000410049"/>
    </source>
</evidence>
<accession>A0A5M9ZL77</accession>
<proteinExistence type="predicted"/>
<comment type="caution">
    <text evidence="1">The sequence shown here is derived from an EMBL/GenBank/DDBJ whole genome shotgun (WGS) entry which is preliminary data.</text>
</comment>
<dbReference type="Proteomes" id="UP000410049">
    <property type="component" value="Unassembled WGS sequence"/>
</dbReference>
<name>A0A5M9ZL77_9BIFI</name>
<dbReference type="RefSeq" id="WP_150379356.1">
    <property type="nucleotide sequence ID" value="NZ_RZUH01000004.1"/>
</dbReference>
<reference evidence="1 2" key="1">
    <citation type="journal article" date="2019" name="Syst. Appl. Microbiol.">
        <title>Characterization of Bifidobacterium species in feaces of the Egyptian fruit bat: Description of B. vespertilionis sp. nov. and B. rousetti sp. nov.</title>
        <authorList>
            <person name="Modesto M."/>
            <person name="Satti M."/>
            <person name="Watanabe K."/>
            <person name="Puglisi E."/>
            <person name="Morelli L."/>
            <person name="Huang C.-H."/>
            <person name="Liou J.-S."/>
            <person name="Miyashita M."/>
            <person name="Tamura T."/>
            <person name="Saito S."/>
            <person name="Mori K."/>
            <person name="Huang L."/>
            <person name="Sciavilla P."/>
            <person name="Sandri C."/>
            <person name="Spiezio C."/>
            <person name="Vitali F."/>
            <person name="Cavalieri D."/>
            <person name="Perpetuini G."/>
            <person name="Tofalo R."/>
            <person name="Bonetti A."/>
            <person name="Arita M."/>
            <person name="Mattarelli P."/>
        </authorList>
    </citation>
    <scope>NUCLEOTIDE SEQUENCE [LARGE SCALE GENOMIC DNA]</scope>
    <source>
        <strain evidence="1 2">RST17</strain>
    </source>
</reference>
<evidence type="ECO:0000313" key="1">
    <source>
        <dbReference type="EMBL" id="KAA8828189.1"/>
    </source>
</evidence>
<sequence>MKVNWVEWTPVEYDGPGSLRDGDAVELKGVAGRFGWAGRTNGSGVLIRLGSGPKPVWVPSADIARIRRPAVPEPSVPGLYRSAGGGVWLLDGDGLWSMLRDDGGDGWTAPTPVTWPRVSRRAPLWRLGLGEE</sequence>
<protein>
    <submittedName>
        <fullName evidence="1">Uncharacterized protein</fullName>
    </submittedName>
</protein>
<dbReference type="EMBL" id="RZUH01000004">
    <property type="protein sequence ID" value="KAA8828189.1"/>
    <property type="molecule type" value="Genomic_DNA"/>
</dbReference>
<organism evidence="1 2">
    <name type="scientific">Bifidobacterium myosotis</name>
    <dbReference type="NCBI Taxonomy" id="1630166"/>
    <lineage>
        <taxon>Bacteria</taxon>
        <taxon>Bacillati</taxon>
        <taxon>Actinomycetota</taxon>
        <taxon>Actinomycetes</taxon>
        <taxon>Bifidobacteriales</taxon>
        <taxon>Bifidobacteriaceae</taxon>
        <taxon>Bifidobacterium</taxon>
    </lineage>
</organism>